<proteinExistence type="inferred from homology"/>
<evidence type="ECO:0000256" key="6">
    <source>
        <dbReference type="ARBA" id="ARBA00023136"/>
    </source>
</evidence>
<keyword evidence="5 9" id="KW-1133">Transmembrane helix</keyword>
<feature type="transmembrane region" description="Helical" evidence="9">
    <location>
        <begin position="76"/>
        <end position="104"/>
    </location>
</feature>
<feature type="transmembrane region" description="Helical" evidence="9">
    <location>
        <begin position="492"/>
        <end position="514"/>
    </location>
</feature>
<dbReference type="GO" id="GO:0008270">
    <property type="term" value="F:zinc ion binding"/>
    <property type="evidence" value="ECO:0007669"/>
    <property type="project" value="UniProtKB-KW"/>
</dbReference>
<evidence type="ECO:0000259" key="11">
    <source>
        <dbReference type="PROSITE" id="PS50966"/>
    </source>
</evidence>
<dbReference type="Ensembl" id="ENSOANT00000058579.1">
    <property type="protein sequence ID" value="ENSOANP00000041406.1"/>
    <property type="gene ID" value="ENSOANG00000040585.1"/>
</dbReference>
<feature type="transmembrane region" description="Helical" evidence="9">
    <location>
        <begin position="214"/>
        <end position="236"/>
    </location>
</feature>
<keyword evidence="4 9" id="KW-0812">Transmembrane</keyword>
<dbReference type="InterPro" id="IPR036058">
    <property type="entry name" value="Kazal_dom_sf"/>
</dbReference>
<dbReference type="GO" id="GO:0015347">
    <property type="term" value="F:sodium-independent organic anion transmembrane transporter activity"/>
    <property type="evidence" value="ECO:0000318"/>
    <property type="project" value="GO_Central"/>
</dbReference>
<keyword evidence="8" id="KW-0479">Metal-binding</keyword>
<dbReference type="Proteomes" id="UP000002279">
    <property type="component" value="Chromosome 2"/>
</dbReference>
<feature type="transmembrane region" description="Helical" evidence="9">
    <location>
        <begin position="401"/>
        <end position="426"/>
    </location>
</feature>
<keyword evidence="9" id="KW-0406">Ion transport</keyword>
<dbReference type="NCBIfam" id="TIGR00805">
    <property type="entry name" value="oat"/>
    <property type="match status" value="1"/>
</dbReference>
<feature type="transmembrane region" description="Helical" evidence="9">
    <location>
        <begin position="124"/>
        <end position="148"/>
    </location>
</feature>
<dbReference type="GO" id="GO:0016323">
    <property type="term" value="C:basolateral plasma membrane"/>
    <property type="evidence" value="ECO:0000318"/>
    <property type="project" value="GO_Central"/>
</dbReference>
<dbReference type="SUPFAM" id="SSF103473">
    <property type="entry name" value="MFS general substrate transporter"/>
    <property type="match status" value="1"/>
</dbReference>
<dbReference type="PROSITE" id="PS51465">
    <property type="entry name" value="KAZAL_2"/>
    <property type="match status" value="1"/>
</dbReference>
<feature type="domain" description="SWIM-type" evidence="11">
    <location>
        <begin position="362"/>
        <end position="409"/>
    </location>
</feature>
<keyword evidence="3" id="KW-1003">Cell membrane</keyword>
<reference evidence="13" key="3">
    <citation type="submission" date="2025-09" db="UniProtKB">
        <authorList>
            <consortium name="Ensembl"/>
        </authorList>
    </citation>
    <scope>IDENTIFICATION</scope>
    <source>
        <strain evidence="13">Glennie</strain>
    </source>
</reference>
<dbReference type="GO" id="GO:0015125">
    <property type="term" value="F:bile acid transmembrane transporter activity"/>
    <property type="evidence" value="ECO:0000318"/>
    <property type="project" value="GO_Central"/>
</dbReference>
<evidence type="ECO:0000256" key="2">
    <source>
        <dbReference type="ARBA" id="ARBA00009657"/>
    </source>
</evidence>
<dbReference type="GO" id="GO:0043252">
    <property type="term" value="P:sodium-independent organic anion transport"/>
    <property type="evidence" value="ECO:0000318"/>
    <property type="project" value="GO_Central"/>
</dbReference>
<evidence type="ECO:0000313" key="14">
    <source>
        <dbReference type="Proteomes" id="UP000002279"/>
    </source>
</evidence>
<dbReference type="InterPro" id="IPR004156">
    <property type="entry name" value="OATP"/>
</dbReference>
<evidence type="ECO:0000256" key="10">
    <source>
        <dbReference type="SAM" id="MobiDB-lite"/>
    </source>
</evidence>
<keyword evidence="14" id="KW-1185">Reference proteome</keyword>
<dbReference type="PROSITE" id="PS50966">
    <property type="entry name" value="ZF_SWIM"/>
    <property type="match status" value="1"/>
</dbReference>
<evidence type="ECO:0000256" key="7">
    <source>
        <dbReference type="ARBA" id="ARBA00023157"/>
    </source>
</evidence>
<feature type="domain" description="Kazal-like" evidence="12">
    <location>
        <begin position="329"/>
        <end position="396"/>
    </location>
</feature>
<evidence type="ECO:0000256" key="5">
    <source>
        <dbReference type="ARBA" id="ARBA00022989"/>
    </source>
</evidence>
<gene>
    <name evidence="13" type="primary">SLCO2B1</name>
</gene>
<dbReference type="InterPro" id="IPR007527">
    <property type="entry name" value="Znf_SWIM"/>
</dbReference>
<dbReference type="OMA" id="FMLGSAM"/>
<dbReference type="GO" id="GO:0015721">
    <property type="term" value="P:bile acid and bile salt transport"/>
    <property type="evidence" value="ECO:0000318"/>
    <property type="project" value="GO_Central"/>
</dbReference>
<keyword evidence="7" id="KW-1015">Disulfide bond</keyword>
<dbReference type="InterPro" id="IPR002350">
    <property type="entry name" value="Kazal_dom"/>
</dbReference>
<dbReference type="Pfam" id="PF07648">
    <property type="entry name" value="Kazal_2"/>
    <property type="match status" value="1"/>
</dbReference>
<dbReference type="Pfam" id="PF03137">
    <property type="entry name" value="OATP"/>
    <property type="match status" value="1"/>
</dbReference>
<feature type="transmembrane region" description="Helical" evidence="9">
    <location>
        <begin position="248"/>
        <end position="274"/>
    </location>
</feature>
<feature type="transmembrane region" description="Helical" evidence="9">
    <location>
        <begin position="438"/>
        <end position="455"/>
    </location>
</feature>
<evidence type="ECO:0000259" key="12">
    <source>
        <dbReference type="PROSITE" id="PS51465"/>
    </source>
</evidence>
<protein>
    <recommendedName>
        <fullName evidence="9">Solute carrier organic anion transporter family member</fullName>
    </recommendedName>
</protein>
<evidence type="ECO:0000256" key="8">
    <source>
        <dbReference type="PROSITE-ProRule" id="PRU00325"/>
    </source>
</evidence>
<reference evidence="13" key="2">
    <citation type="submission" date="2025-08" db="UniProtKB">
        <authorList>
            <consortium name="Ensembl"/>
        </authorList>
    </citation>
    <scope>IDENTIFICATION</scope>
    <source>
        <strain evidence="13">Glennie</strain>
    </source>
</reference>
<reference evidence="13 14" key="1">
    <citation type="journal article" date="2008" name="Nature">
        <title>Genome analysis of the platypus reveals unique signatures of evolution.</title>
        <authorList>
            <person name="Warren W.C."/>
            <person name="Hillier L.W."/>
            <person name="Marshall Graves J.A."/>
            <person name="Birney E."/>
            <person name="Ponting C.P."/>
            <person name="Grutzner F."/>
            <person name="Belov K."/>
            <person name="Miller W."/>
            <person name="Clarke L."/>
            <person name="Chinwalla A.T."/>
            <person name="Yang S.P."/>
            <person name="Heger A."/>
            <person name="Locke D.P."/>
            <person name="Miethke P."/>
            <person name="Waters P.D."/>
            <person name="Veyrunes F."/>
            <person name="Fulton L."/>
            <person name="Fulton B."/>
            <person name="Graves T."/>
            <person name="Wallis J."/>
            <person name="Puente X.S."/>
            <person name="Lopez-Otin C."/>
            <person name="Ordonez G.R."/>
            <person name="Eichler E.E."/>
            <person name="Chen L."/>
            <person name="Cheng Z."/>
            <person name="Deakin J.E."/>
            <person name="Alsop A."/>
            <person name="Thompson K."/>
            <person name="Kirby P."/>
            <person name="Papenfuss A.T."/>
            <person name="Wakefield M.J."/>
            <person name="Olender T."/>
            <person name="Lancet D."/>
            <person name="Huttley G.A."/>
            <person name="Smit A.F."/>
            <person name="Pask A."/>
            <person name="Temple-Smith P."/>
            <person name="Batzer M.A."/>
            <person name="Walker J.A."/>
            <person name="Konkel M.K."/>
            <person name="Harris R.S."/>
            <person name="Whittington C.M."/>
            <person name="Wong E.S."/>
            <person name="Gemmell N.J."/>
            <person name="Buschiazzo E."/>
            <person name="Vargas Jentzsch I.M."/>
            <person name="Merkel A."/>
            <person name="Schmitz J."/>
            <person name="Zemann A."/>
            <person name="Churakov G."/>
            <person name="Kriegs J.O."/>
            <person name="Brosius J."/>
            <person name="Murchison E.P."/>
            <person name="Sachidanandam R."/>
            <person name="Smith C."/>
            <person name="Hannon G.J."/>
            <person name="Tsend-Ayush E."/>
            <person name="McMillan D."/>
            <person name="Attenborough R."/>
            <person name="Rens W."/>
            <person name="Ferguson-Smith M."/>
            <person name="Lefevre C.M."/>
            <person name="Sharp J.A."/>
            <person name="Nicholas K.R."/>
            <person name="Ray D.A."/>
            <person name="Kube M."/>
            <person name="Reinhardt R."/>
            <person name="Pringle T.H."/>
            <person name="Taylor J."/>
            <person name="Jones R.C."/>
            <person name="Nixon B."/>
            <person name="Dacheux J.L."/>
            <person name="Niwa H."/>
            <person name="Sekita Y."/>
            <person name="Huang X."/>
            <person name="Stark A."/>
            <person name="Kheradpour P."/>
            <person name="Kellis M."/>
            <person name="Flicek P."/>
            <person name="Chen Y."/>
            <person name="Webber C."/>
            <person name="Hardison R."/>
            <person name="Nelson J."/>
            <person name="Hallsworth-Pepin K."/>
            <person name="Delehaunty K."/>
            <person name="Markovic C."/>
            <person name="Minx P."/>
            <person name="Feng Y."/>
            <person name="Kremitzki C."/>
            <person name="Mitreva M."/>
            <person name="Glasscock J."/>
            <person name="Wylie T."/>
            <person name="Wohldmann P."/>
            <person name="Thiru P."/>
            <person name="Nhan M.N."/>
            <person name="Pohl C.S."/>
            <person name="Smith S.M."/>
            <person name="Hou S."/>
            <person name="Nefedov M."/>
            <person name="de Jong P.J."/>
            <person name="Renfree M.B."/>
            <person name="Mardis E.R."/>
            <person name="Wilson R.K."/>
        </authorList>
    </citation>
    <scope>NUCLEOTIDE SEQUENCE [LARGE SCALE GENOMIC DNA]</scope>
    <source>
        <strain evidence="13 14">Glennie</strain>
    </source>
</reference>
<comment type="similarity">
    <text evidence="2 9">Belongs to the organo anion transporter (TC 2.A.60) family.</text>
</comment>
<dbReference type="AlphaFoldDB" id="A0A6I8NJZ3"/>
<dbReference type="InParanoid" id="A0A6I8NJZ3"/>
<keyword evidence="9" id="KW-0813">Transport</keyword>
<dbReference type="InterPro" id="IPR036259">
    <property type="entry name" value="MFS_trans_sf"/>
</dbReference>
<sequence>MTVAPNNSHGAHLCPDQESLEAAGNASCTPHTEDRQGLILACMFLGQALLGIGSVPIQPFGISYIDDFARSNDSPLFLGFLYAATFLGPAVAYTLGAFMLSLYVDIDRMPPEGVDLTLTDPRWVGAWWLGFLISASIVALSAIPYFFFPREMPQEEPVGDLHPSPWPINGDIKIDSKQDLLETSSKQNPSGNLNVIQFIKVFPEVLLRILRHPIFLLVVLGQVCLSATVAGVGTFLPKFLERQFSISASLANMFIGGLSIPSAVVGIVAGGALVKGLRLNLKQCGALGVAGTLFCVLASVPLFFLGCSTNPVADLGFGARCPWARTPGLGRLGPCECPPDVFDPICGQDGIEYLSPCQAGCRFMNLDDNQKVNYTQCSCIKLEERGGFALPGSCGSPCRHLLLPFIVLASLGGAVASLTHTPSLMLILRSVNREEKSFAIGIQFLLLRLLAWMPSPVIHGSAIDTTCVRWGWKCGQRASCQYYDHDFFRHRFMGIQMFFKVGAFLSFLFVYFILRRQEDGTVEVPQTGLGPKQEPLTPISQKGLLESHA</sequence>
<dbReference type="GO" id="GO:0006811">
    <property type="term" value="P:monoatomic ion transport"/>
    <property type="evidence" value="ECO:0007669"/>
    <property type="project" value="UniProtKB-KW"/>
</dbReference>
<dbReference type="Gene3D" id="1.20.1250.20">
    <property type="entry name" value="MFS general substrate transporter like domains"/>
    <property type="match status" value="1"/>
</dbReference>
<evidence type="ECO:0000256" key="3">
    <source>
        <dbReference type="ARBA" id="ARBA00022475"/>
    </source>
</evidence>
<dbReference type="SUPFAM" id="SSF100895">
    <property type="entry name" value="Kazal-type serine protease inhibitors"/>
    <property type="match status" value="1"/>
</dbReference>
<feature type="region of interest" description="Disordered" evidence="10">
    <location>
        <begin position="524"/>
        <end position="549"/>
    </location>
</feature>
<comment type="subcellular location">
    <subcellularLocation>
        <location evidence="1 9">Cell membrane</location>
        <topology evidence="1 9">Multi-pass membrane protein</topology>
    </subcellularLocation>
</comment>
<dbReference type="Bgee" id="ENSOANG00000040585">
    <property type="expression patterns" value="Expressed in heart and 8 other cell types or tissues"/>
</dbReference>
<feature type="transmembrane region" description="Helical" evidence="9">
    <location>
        <begin position="37"/>
        <end position="55"/>
    </location>
</feature>
<dbReference type="PANTHER" id="PTHR11388:SF87">
    <property type="entry name" value="SOLUTE CARRIER ORGANIC ANION TRANSPORTER FAMILY MEMBER 2B1"/>
    <property type="match status" value="1"/>
</dbReference>
<evidence type="ECO:0000256" key="4">
    <source>
        <dbReference type="ARBA" id="ARBA00022692"/>
    </source>
</evidence>
<dbReference type="GO" id="GO:0016324">
    <property type="term" value="C:apical plasma membrane"/>
    <property type="evidence" value="ECO:0000318"/>
    <property type="project" value="GO_Central"/>
</dbReference>
<dbReference type="PANTHER" id="PTHR11388">
    <property type="entry name" value="ORGANIC ANION TRANSPORTER"/>
    <property type="match status" value="1"/>
</dbReference>
<comment type="caution">
    <text evidence="9">Lacks conserved residue(s) required for the propagation of feature annotation.</text>
</comment>
<evidence type="ECO:0000313" key="13">
    <source>
        <dbReference type="Ensembl" id="ENSOANP00000041406.1"/>
    </source>
</evidence>
<keyword evidence="6 9" id="KW-0472">Membrane</keyword>
<name>A0A6I8NJZ3_ORNAN</name>
<keyword evidence="8" id="KW-0863">Zinc-finger</keyword>
<evidence type="ECO:0000256" key="1">
    <source>
        <dbReference type="ARBA" id="ARBA00004651"/>
    </source>
</evidence>
<evidence type="ECO:0000256" key="9">
    <source>
        <dbReference type="RuleBase" id="RU362056"/>
    </source>
</evidence>
<keyword evidence="8" id="KW-0862">Zinc</keyword>
<accession>A0A6I8NJZ3</accession>
<organism evidence="13 14">
    <name type="scientific">Ornithorhynchus anatinus</name>
    <name type="common">Duckbill platypus</name>
    <dbReference type="NCBI Taxonomy" id="9258"/>
    <lineage>
        <taxon>Eukaryota</taxon>
        <taxon>Metazoa</taxon>
        <taxon>Chordata</taxon>
        <taxon>Craniata</taxon>
        <taxon>Vertebrata</taxon>
        <taxon>Euteleostomi</taxon>
        <taxon>Mammalia</taxon>
        <taxon>Monotremata</taxon>
        <taxon>Ornithorhynchidae</taxon>
        <taxon>Ornithorhynchus</taxon>
    </lineage>
</organism>
<feature type="transmembrane region" description="Helical" evidence="9">
    <location>
        <begin position="286"/>
        <end position="305"/>
    </location>
</feature>
<dbReference type="GeneTree" id="ENSGT01150000286901"/>